<dbReference type="EMBL" id="JACNQW010000009">
    <property type="protein sequence ID" value="MBC5046836.1"/>
    <property type="molecule type" value="Genomic_DNA"/>
</dbReference>
<keyword evidence="2" id="KW-0645">Protease</keyword>
<proteinExistence type="predicted"/>
<sequence>MGNFYTDTIQYDKRFNSTERISDILLLEPVTRKIVQSIIEQAKLNGLELMVFETYRSQDRQALLYERGATKLQKVGVHHYGLACDIVRSINGEPSWKGDFSLLGQLAWHNKVIWGGNWGTPAIKHTFIDDDHIQRCTIGRQAALFSGQWYPDEKYDPYQDLKN</sequence>
<dbReference type="InterPro" id="IPR009045">
    <property type="entry name" value="Zn_M74/Hedgehog-like"/>
</dbReference>
<keyword evidence="2" id="KW-0378">Hydrolase</keyword>
<evidence type="ECO:0000313" key="3">
    <source>
        <dbReference type="Proteomes" id="UP000252079"/>
    </source>
</evidence>
<reference evidence="1" key="2">
    <citation type="submission" date="2020-08" db="EMBL/GenBank/DDBJ databases">
        <title>Genomic evolution and epidemiology of Klebsiella pneumoniae from a major hospital in Beijing, China, over a fifteen-year period: dissemination of known and novel high-risk clones.</title>
        <authorList>
            <person name="Palmieri M."/>
        </authorList>
    </citation>
    <scope>NUCLEOTIDE SEQUENCE</scope>
    <source>
        <strain evidence="1">K7050</strain>
    </source>
</reference>
<dbReference type="SUPFAM" id="SSF55166">
    <property type="entry name" value="Hedgehog/DD-peptidase"/>
    <property type="match status" value="1"/>
</dbReference>
<keyword evidence="2" id="KW-0121">Carboxypeptidase</keyword>
<dbReference type="GO" id="GO:0004180">
    <property type="term" value="F:carboxypeptidase activity"/>
    <property type="evidence" value="ECO:0007669"/>
    <property type="project" value="UniProtKB-KW"/>
</dbReference>
<gene>
    <name evidence="1" type="ORF">H8L09_15860</name>
    <name evidence="2" type="ORF">SAMEA23995918_05025</name>
</gene>
<organism evidence="1 4">
    <name type="scientific">Klebsiella quasipneumoniae</name>
    <dbReference type="NCBI Taxonomy" id="1463165"/>
    <lineage>
        <taxon>Bacteria</taxon>
        <taxon>Pseudomonadati</taxon>
        <taxon>Pseudomonadota</taxon>
        <taxon>Gammaproteobacteria</taxon>
        <taxon>Enterobacterales</taxon>
        <taxon>Enterobacteriaceae</taxon>
        <taxon>Klebsiella/Raoultella group</taxon>
        <taxon>Klebsiella</taxon>
        <taxon>Klebsiella pneumoniae complex</taxon>
    </lineage>
</organism>
<reference evidence="2 3" key="1">
    <citation type="submission" date="2018-07" db="EMBL/GenBank/DDBJ databases">
        <authorList>
            <consortium name="Pathogen Informatics"/>
        </authorList>
    </citation>
    <scope>NUCLEOTIDE SEQUENCE [LARGE SCALE GENOMIC DNA]</scope>
    <source>
        <strain evidence="2 3">4300STDY6636950</strain>
    </source>
</reference>
<protein>
    <submittedName>
        <fullName evidence="2">D-alanyl-D-alanine carboxypeptidase</fullName>
    </submittedName>
    <submittedName>
        <fullName evidence="1">M15 family metallopeptidase</fullName>
    </submittedName>
</protein>
<name>A0A8I0DEK9_9ENTR</name>
<dbReference type="AlphaFoldDB" id="A0A8I0DEK9"/>
<dbReference type="Proteomes" id="UP000252079">
    <property type="component" value="Unassembled WGS sequence"/>
</dbReference>
<dbReference type="Proteomes" id="UP000646540">
    <property type="component" value="Unassembled WGS sequence"/>
</dbReference>
<dbReference type="CDD" id="cd14845">
    <property type="entry name" value="L-Ala-D-Glu_peptidase_like"/>
    <property type="match status" value="1"/>
</dbReference>
<comment type="caution">
    <text evidence="1">The sequence shown here is derived from an EMBL/GenBank/DDBJ whole genome shotgun (WGS) entry which is preliminary data.</text>
</comment>
<dbReference type="RefSeq" id="WP_049092389.1">
    <property type="nucleotide sequence ID" value="NZ_AP022183.1"/>
</dbReference>
<evidence type="ECO:0000313" key="1">
    <source>
        <dbReference type="EMBL" id="MBC5046836.1"/>
    </source>
</evidence>
<accession>A0A8I0DEK9</accession>
<dbReference type="Gene3D" id="3.30.1380.10">
    <property type="match status" value="1"/>
</dbReference>
<evidence type="ECO:0000313" key="2">
    <source>
        <dbReference type="EMBL" id="SSG07460.1"/>
    </source>
</evidence>
<dbReference type="EMBL" id="UFBM01000060">
    <property type="protein sequence ID" value="SSG07460.1"/>
    <property type="molecule type" value="Genomic_DNA"/>
</dbReference>
<evidence type="ECO:0000313" key="4">
    <source>
        <dbReference type="Proteomes" id="UP000646540"/>
    </source>
</evidence>